<organism evidence="1 2">
    <name type="scientific">Faecalibacterium phage FP_Mushu</name>
    <dbReference type="NCBI Taxonomy" id="2070185"/>
    <lineage>
        <taxon>Viruses</taxon>
        <taxon>Duplodnaviria</taxon>
        <taxon>Heunggongvirae</taxon>
        <taxon>Uroviricota</taxon>
        <taxon>Caudoviricetes</taxon>
        <taxon>Mushuvirus</taxon>
        <taxon>Mushuvirus mushu</taxon>
    </lineage>
</organism>
<reference evidence="1 2" key="1">
    <citation type="submission" date="2017-12" db="EMBL/GenBank/DDBJ databases">
        <title>Phages infecting Faecalibacterium prausnitzii belong to novel viral genera that help decipher intestinal viromes.</title>
        <authorList>
            <person name="Petit M.-A."/>
            <person name="De Paepe M."/>
            <person name="Benevides L."/>
            <person name="Langella P."/>
        </authorList>
    </citation>
    <scope>NUCLEOTIDE SEQUENCE [LARGE SCALE GENOMIC DNA]</scope>
</reference>
<dbReference type="Gene3D" id="3.40.50.300">
    <property type="entry name" value="P-loop containing nucleotide triphosphate hydrolases"/>
    <property type="match status" value="1"/>
</dbReference>
<dbReference type="EMBL" id="MG711460">
    <property type="protein sequence ID" value="AUV61537.1"/>
    <property type="molecule type" value="Genomic_DNA"/>
</dbReference>
<dbReference type="GeneID" id="54987736"/>
<evidence type="ECO:0000313" key="2">
    <source>
        <dbReference type="Proteomes" id="UP000241370"/>
    </source>
</evidence>
<dbReference type="Proteomes" id="UP000241370">
    <property type="component" value="Segment"/>
</dbReference>
<proteinExistence type="predicted"/>
<keyword evidence="2" id="KW-1185">Reference proteome</keyword>
<evidence type="ECO:0000313" key="1">
    <source>
        <dbReference type="EMBL" id="AUV61537.1"/>
    </source>
</evidence>
<sequence>MAKIDLNDYLEKLTEPEDRETVANRAYQRELFEQYVTKDGNFPEQRAQLLEDFRAGKELTGPKGLRRKLGAFDLEYFGRAYLAHYFVRPSPKFHGELDRIWREGVLKGMNPEVDAKRISRADGCRRAIEAPRGHAKSTTFTFKDDLHAAVYGYKHYIIILSDSSEQAEGFLVDIKTELEENAALKEDFGELEGKVWKSSVILLANGVKIEAIGSGKKIRGRRHKQWRPDLIVCDDLENDENVNTPEQRKKLRDWFYKAVSKAGDTYTDIVYIGTLLHFDALLANVAKNPSYKSVRYQGVISFATNGELWDAWESIFTDLSNDNRQEDALEFFQANREAMLEGTAVLWEEKLSYYDLMVIRISEGEASFNSEIQNDPIDPENCTFQEEWFDFWDDEGKAQPDFSDPKFLFVGANDPSLGKNKKSDTSSIIALAKDTQTGYLYVVIADIAKRKPDQIIEDALDASRRLQREYKRPYYKFGVETVQFQYYFAEIMRQRAAAVGEYLPIEEINSTQNKDARIQSLQPFVKNGYIKFSKKHKTLLKQMTEYPMGKNDDAPDGLQMAVKLALDVKTGRRVDYRSVIARALDFRRGAY</sequence>
<dbReference type="Gene3D" id="3.30.420.240">
    <property type="match status" value="1"/>
</dbReference>
<accession>A0A2K9VGU9</accession>
<protein>
    <submittedName>
        <fullName evidence="1">Terminase large subunit</fullName>
    </submittedName>
</protein>
<dbReference type="NCBIfam" id="TIGR01630">
    <property type="entry name" value="psiM2_ORF9"/>
    <property type="match status" value="1"/>
</dbReference>
<dbReference type="KEGG" id="vg:54987736"/>
<dbReference type="InterPro" id="IPR027417">
    <property type="entry name" value="P-loop_NTPase"/>
</dbReference>
<dbReference type="InterPro" id="IPR006517">
    <property type="entry name" value="Phage_terminase_lsu-like_C"/>
</dbReference>
<dbReference type="RefSeq" id="YP_009797323.1">
    <property type="nucleotide sequence ID" value="NC_047913.1"/>
</dbReference>
<name>A0A2K9VGU9_9CAUD</name>